<evidence type="ECO:0000256" key="2">
    <source>
        <dbReference type="SAM" id="MobiDB-lite"/>
    </source>
</evidence>
<dbReference type="NCBIfam" id="TIGR00377">
    <property type="entry name" value="ant_ant_sig"/>
    <property type="match status" value="1"/>
</dbReference>
<keyword evidence="5" id="KW-1185">Reference proteome</keyword>
<evidence type="ECO:0000259" key="3">
    <source>
        <dbReference type="PROSITE" id="PS50801"/>
    </source>
</evidence>
<dbReference type="CDD" id="cd07043">
    <property type="entry name" value="STAS_anti-anti-sigma_factors"/>
    <property type="match status" value="1"/>
</dbReference>
<comment type="caution">
    <text evidence="4">The sequence shown here is derived from an EMBL/GenBank/DDBJ whole genome shotgun (WGS) entry which is preliminary data.</text>
</comment>
<evidence type="ECO:0000313" key="5">
    <source>
        <dbReference type="Proteomes" id="UP001057375"/>
    </source>
</evidence>
<organism evidence="4 5">
    <name type="scientific">Aduncisulcus paluster</name>
    <dbReference type="NCBI Taxonomy" id="2918883"/>
    <lineage>
        <taxon>Eukaryota</taxon>
        <taxon>Metamonada</taxon>
        <taxon>Carpediemonas-like organisms</taxon>
        <taxon>Aduncisulcus</taxon>
    </lineage>
</organism>
<dbReference type="PANTHER" id="PTHR33495:SF2">
    <property type="entry name" value="ANTI-SIGMA FACTOR ANTAGONIST TM_1081-RELATED"/>
    <property type="match status" value="1"/>
</dbReference>
<sequence length="96" mass="10457">MHVGERRVDSTNSSELQEHVSSLVSEGDRGFVLDLSAVLFMDSCGLAGLIPITNCMPKDGRLLIAGLHPKVEQIFKLTKLNTIFNIYPSVGEALKS</sequence>
<gene>
    <name evidence="4" type="ORF">ADUPG1_005209</name>
</gene>
<feature type="domain" description="STAS" evidence="3">
    <location>
        <begin position="8"/>
        <end position="96"/>
    </location>
</feature>
<dbReference type="PANTHER" id="PTHR33495">
    <property type="entry name" value="ANTI-SIGMA FACTOR ANTAGONIST TM_1081-RELATED-RELATED"/>
    <property type="match status" value="1"/>
</dbReference>
<feature type="region of interest" description="Disordered" evidence="2">
    <location>
        <begin position="1"/>
        <end position="21"/>
    </location>
</feature>
<dbReference type="EMBL" id="BQXS01008238">
    <property type="protein sequence ID" value="GKT29242.1"/>
    <property type="molecule type" value="Genomic_DNA"/>
</dbReference>
<name>A0ABQ5KBG1_9EUKA</name>
<dbReference type="InterPro" id="IPR003658">
    <property type="entry name" value="Anti-sigma_ant"/>
</dbReference>
<dbReference type="Gene3D" id="3.30.750.24">
    <property type="entry name" value="STAS domain"/>
    <property type="match status" value="1"/>
</dbReference>
<protein>
    <submittedName>
        <fullName evidence="4">Anti-sigma factor antagonist like protein</fullName>
    </submittedName>
</protein>
<dbReference type="SUPFAM" id="SSF52091">
    <property type="entry name" value="SpoIIaa-like"/>
    <property type="match status" value="1"/>
</dbReference>
<dbReference type="InterPro" id="IPR002645">
    <property type="entry name" value="STAS_dom"/>
</dbReference>
<feature type="compositionally biased region" description="Polar residues" evidence="2">
    <location>
        <begin position="10"/>
        <end position="21"/>
    </location>
</feature>
<accession>A0ABQ5KBG1</accession>
<reference evidence="4" key="1">
    <citation type="submission" date="2022-03" db="EMBL/GenBank/DDBJ databases">
        <title>Draft genome sequence of Aduncisulcus paluster, a free-living microaerophilic Fornicata.</title>
        <authorList>
            <person name="Yuyama I."/>
            <person name="Kume K."/>
            <person name="Tamura T."/>
            <person name="Inagaki Y."/>
            <person name="Hashimoto T."/>
        </authorList>
    </citation>
    <scope>NUCLEOTIDE SEQUENCE</scope>
    <source>
        <strain evidence="4">NY0171</strain>
    </source>
</reference>
<evidence type="ECO:0000313" key="4">
    <source>
        <dbReference type="EMBL" id="GKT29242.1"/>
    </source>
</evidence>
<dbReference type="PROSITE" id="PS50801">
    <property type="entry name" value="STAS"/>
    <property type="match status" value="1"/>
</dbReference>
<dbReference type="Proteomes" id="UP001057375">
    <property type="component" value="Unassembled WGS sequence"/>
</dbReference>
<comment type="similarity">
    <text evidence="1">Belongs to the anti-sigma-factor antagonist family.</text>
</comment>
<evidence type="ECO:0000256" key="1">
    <source>
        <dbReference type="ARBA" id="ARBA00009013"/>
    </source>
</evidence>
<dbReference type="Pfam" id="PF01740">
    <property type="entry name" value="STAS"/>
    <property type="match status" value="1"/>
</dbReference>
<dbReference type="InterPro" id="IPR036513">
    <property type="entry name" value="STAS_dom_sf"/>
</dbReference>
<proteinExistence type="inferred from homology"/>